<reference evidence="3 4" key="1">
    <citation type="submission" date="2024-06" db="EMBL/GenBank/DDBJ databases">
        <title>The Natural Products Discovery Center: Release of the First 8490 Sequenced Strains for Exploring Actinobacteria Biosynthetic Diversity.</title>
        <authorList>
            <person name="Kalkreuter E."/>
            <person name="Kautsar S.A."/>
            <person name="Yang D."/>
            <person name="Bader C.D."/>
            <person name="Teijaro C.N."/>
            <person name="Fluegel L."/>
            <person name="Davis C.M."/>
            <person name="Simpson J.R."/>
            <person name="Lauterbach L."/>
            <person name="Steele A.D."/>
            <person name="Gui C."/>
            <person name="Meng S."/>
            <person name="Li G."/>
            <person name="Viehrig K."/>
            <person name="Ye F."/>
            <person name="Su P."/>
            <person name="Kiefer A.F."/>
            <person name="Nichols A."/>
            <person name="Cepeda A.J."/>
            <person name="Yan W."/>
            <person name="Fan B."/>
            <person name="Jiang Y."/>
            <person name="Adhikari A."/>
            <person name="Zheng C.-J."/>
            <person name="Schuster L."/>
            <person name="Cowan T.M."/>
            <person name="Smanski M.J."/>
            <person name="Chevrette M.G."/>
            <person name="De Carvalho L.P.S."/>
            <person name="Shen B."/>
        </authorList>
    </citation>
    <scope>NUCLEOTIDE SEQUENCE [LARGE SCALE GENOMIC DNA]</scope>
    <source>
        <strain evidence="3 4">NPDC047833</strain>
    </source>
</reference>
<dbReference type="RefSeq" id="WP_359773839.1">
    <property type="nucleotide sequence ID" value="NZ_JBEYRR010000001.1"/>
</dbReference>
<comment type="caution">
    <text evidence="3">The sequence shown here is derived from an EMBL/GenBank/DDBJ whole genome shotgun (WGS) entry which is preliminary data.</text>
</comment>
<accession>A0ABV3M3Z5</accession>
<dbReference type="EMBL" id="JBEYRS010000016">
    <property type="protein sequence ID" value="MEW2366423.1"/>
    <property type="molecule type" value="Genomic_DNA"/>
</dbReference>
<proteinExistence type="predicted"/>
<name>A0ABV3M3Z5_9ACTN</name>
<keyword evidence="4" id="KW-1185">Reference proteome</keyword>
<evidence type="ECO:0008006" key="5">
    <source>
        <dbReference type="Google" id="ProtNLM"/>
    </source>
</evidence>
<gene>
    <name evidence="3" type="ORF">AB0887_31320</name>
</gene>
<feature type="chain" id="PRO_5045060445" description="Bacterial Ig domain-containing protein" evidence="2">
    <location>
        <begin position="47"/>
        <end position="594"/>
    </location>
</feature>
<evidence type="ECO:0000313" key="4">
    <source>
        <dbReference type="Proteomes" id="UP001553843"/>
    </source>
</evidence>
<feature type="region of interest" description="Disordered" evidence="1">
    <location>
        <begin position="539"/>
        <end position="594"/>
    </location>
</feature>
<evidence type="ECO:0000256" key="2">
    <source>
        <dbReference type="SAM" id="SignalP"/>
    </source>
</evidence>
<sequence length="594" mass="62320">MAHHTEAHGTTYGASRTRRARPFRSRTIVGTCSIAALALLALSSSAAPGYSIPMSQATAVSGAFSGADTPGAGLARPVITRPADHSTVAAGRQSSQIGFGGTGEPKATLSLEYRKAGAASWKSLDSFTGLIDPDGNWADIARFPAGALADGLFDFRVTQKSGRHQRTSAPVTLTIKLGAQPAMFTTPREGTFLSNRFWLSFGGIGEPGARISLSYGPNRTPMPLKSGGRVNDDGMWAASTSGLAVPTGVHDIYVTEDAASGHEDKRTIRIISDLYASQLQWNADATTARVRAGGVMRLNGWTNSLQSIGNVDVQLVTQGRRFSLGQVATTATGSSAIFDKRGVPVPTNVPPGMANLVVSEPKNPDNYDTVPVEILPTLPMKLSLTSKNGVQGPTLTGSGQPGASVQFRTADGTWVTDERTHIDDDGSISHFYNNPSRKAEWDWAHLTARQHFPDGTSGPEITVPVTLPTPDISSVTWSGSKVVVKGKTLGDSEAKGTVQVQAADGTWFDAGGASANGSFSLSLDPSRLGDTFKVRLQDDWTKRATPASAAQQTPRPEATPRSAPTPEATTEATTQPAPTATPTDASSTPSPRAS</sequence>
<keyword evidence="2" id="KW-0732">Signal</keyword>
<evidence type="ECO:0000313" key="3">
    <source>
        <dbReference type="EMBL" id="MEW2366423.1"/>
    </source>
</evidence>
<protein>
    <recommendedName>
        <fullName evidence="5">Bacterial Ig domain-containing protein</fullName>
    </recommendedName>
</protein>
<evidence type="ECO:0000256" key="1">
    <source>
        <dbReference type="SAM" id="MobiDB-lite"/>
    </source>
</evidence>
<feature type="compositionally biased region" description="Low complexity" evidence="1">
    <location>
        <begin position="553"/>
        <end position="594"/>
    </location>
</feature>
<feature type="signal peptide" evidence="2">
    <location>
        <begin position="1"/>
        <end position="46"/>
    </location>
</feature>
<organism evidence="3 4">
    <name type="scientific">Streptomyces huasconensis</name>
    <dbReference type="NCBI Taxonomy" id="1854574"/>
    <lineage>
        <taxon>Bacteria</taxon>
        <taxon>Bacillati</taxon>
        <taxon>Actinomycetota</taxon>
        <taxon>Actinomycetes</taxon>
        <taxon>Kitasatosporales</taxon>
        <taxon>Streptomycetaceae</taxon>
        <taxon>Streptomyces</taxon>
    </lineage>
</organism>
<dbReference type="Proteomes" id="UP001553843">
    <property type="component" value="Unassembled WGS sequence"/>
</dbReference>